<name>A0A8G2FVL9_PICTO</name>
<dbReference type="PANTHER" id="PTHR12992">
    <property type="entry name" value="NUDIX HYDROLASE"/>
    <property type="match status" value="1"/>
</dbReference>
<protein>
    <submittedName>
        <fullName evidence="8">NUDIX domain-containing protein</fullName>
    </submittedName>
</protein>
<comment type="cofactor">
    <cofactor evidence="1">
        <name>Mn(2+)</name>
        <dbReference type="ChEBI" id="CHEBI:29035"/>
    </cofactor>
</comment>
<dbReference type="Gene3D" id="3.90.79.10">
    <property type="entry name" value="Nucleoside Triphosphate Pyrophosphohydrolase"/>
    <property type="match status" value="1"/>
</dbReference>
<keyword evidence="9" id="KW-1185">Reference proteome</keyword>
<reference evidence="8 9" key="1">
    <citation type="submission" date="2017-04" db="EMBL/GenBank/DDBJ databases">
        <authorList>
            <person name="Varghese N."/>
            <person name="Submissions S."/>
        </authorList>
    </citation>
    <scope>NUCLEOTIDE SEQUENCE [LARGE SCALE GENOMIC DNA]</scope>
    <source>
        <strain evidence="8 9">DSM 9789</strain>
    </source>
</reference>
<feature type="domain" description="Nudix hydrolase" evidence="7">
    <location>
        <begin position="1"/>
        <end position="127"/>
    </location>
</feature>
<sequence>MDCQASVSIIINDKSILLIKRQINLNDPWSGHMALPGGHRLNHETCEQAAVRETYEEVGLKIKIIDFLGIYVPGNRTDLNVAAFIARPLTLNIKIDNEVSECFWASYNDLKELGNTYIIKNHVVFGMTYRILKDFFMNKYHIYD</sequence>
<keyword evidence="4" id="KW-0378">Hydrolase</keyword>
<evidence type="ECO:0000256" key="5">
    <source>
        <dbReference type="ARBA" id="ARBA00022842"/>
    </source>
</evidence>
<dbReference type="Pfam" id="PF00293">
    <property type="entry name" value="NUDIX"/>
    <property type="match status" value="1"/>
</dbReference>
<keyword evidence="5" id="KW-0460">Magnesium</keyword>
<evidence type="ECO:0000256" key="3">
    <source>
        <dbReference type="ARBA" id="ARBA00022723"/>
    </source>
</evidence>
<evidence type="ECO:0000313" key="9">
    <source>
        <dbReference type="Proteomes" id="UP000192315"/>
    </source>
</evidence>
<dbReference type="InterPro" id="IPR020084">
    <property type="entry name" value="NUDIX_hydrolase_CS"/>
</dbReference>
<dbReference type="PROSITE" id="PS51462">
    <property type="entry name" value="NUDIX"/>
    <property type="match status" value="1"/>
</dbReference>
<organism evidence="8 9">
    <name type="scientific">Picrophilus torridus (strain ATCC 700027 / DSM 9790 / JCM 10055 / NBRC 100828 / KAW 2/3)</name>
    <dbReference type="NCBI Taxonomy" id="1122961"/>
    <lineage>
        <taxon>Archaea</taxon>
        <taxon>Methanobacteriati</taxon>
        <taxon>Thermoplasmatota</taxon>
        <taxon>Thermoplasmata</taxon>
        <taxon>Thermoplasmatales</taxon>
        <taxon>Picrophilaceae</taxon>
        <taxon>Picrophilus</taxon>
    </lineage>
</organism>
<dbReference type="AlphaFoldDB" id="A0A8G2FVL9"/>
<dbReference type="EMBL" id="FWYE01000001">
    <property type="protein sequence ID" value="SMD30307.1"/>
    <property type="molecule type" value="Genomic_DNA"/>
</dbReference>
<dbReference type="CDD" id="cd03426">
    <property type="entry name" value="NUDIX_CoAse_Nudt7"/>
    <property type="match status" value="1"/>
</dbReference>
<dbReference type="PROSITE" id="PS00893">
    <property type="entry name" value="NUDIX_BOX"/>
    <property type="match status" value="1"/>
</dbReference>
<dbReference type="GO" id="GO:0010945">
    <property type="term" value="F:coenzyme A diphosphatase activity"/>
    <property type="evidence" value="ECO:0007669"/>
    <property type="project" value="InterPro"/>
</dbReference>
<dbReference type="SUPFAM" id="SSF55811">
    <property type="entry name" value="Nudix"/>
    <property type="match status" value="1"/>
</dbReference>
<evidence type="ECO:0000256" key="2">
    <source>
        <dbReference type="ARBA" id="ARBA00001946"/>
    </source>
</evidence>
<dbReference type="InterPro" id="IPR015797">
    <property type="entry name" value="NUDIX_hydrolase-like_dom_sf"/>
</dbReference>
<accession>A0A8G2FVL9</accession>
<keyword evidence="3" id="KW-0479">Metal-binding</keyword>
<evidence type="ECO:0000256" key="4">
    <source>
        <dbReference type="ARBA" id="ARBA00022801"/>
    </source>
</evidence>
<evidence type="ECO:0000256" key="6">
    <source>
        <dbReference type="ARBA" id="ARBA00023211"/>
    </source>
</evidence>
<dbReference type="InterPro" id="IPR000086">
    <property type="entry name" value="NUDIX_hydrolase_dom"/>
</dbReference>
<keyword evidence="6" id="KW-0464">Manganese</keyword>
<dbReference type="PANTHER" id="PTHR12992:SF11">
    <property type="entry name" value="MITOCHONDRIAL COENZYME A DIPHOSPHATASE NUDT8"/>
    <property type="match status" value="1"/>
</dbReference>
<dbReference type="InterPro" id="IPR045121">
    <property type="entry name" value="CoAse"/>
</dbReference>
<dbReference type="GO" id="GO:0046872">
    <property type="term" value="F:metal ion binding"/>
    <property type="evidence" value="ECO:0007669"/>
    <property type="project" value="UniProtKB-KW"/>
</dbReference>
<evidence type="ECO:0000259" key="7">
    <source>
        <dbReference type="PROSITE" id="PS51462"/>
    </source>
</evidence>
<evidence type="ECO:0000256" key="1">
    <source>
        <dbReference type="ARBA" id="ARBA00001936"/>
    </source>
</evidence>
<dbReference type="Proteomes" id="UP000192315">
    <property type="component" value="Unassembled WGS sequence"/>
</dbReference>
<comment type="cofactor">
    <cofactor evidence="2">
        <name>Mg(2+)</name>
        <dbReference type="ChEBI" id="CHEBI:18420"/>
    </cofactor>
</comment>
<proteinExistence type="predicted"/>
<gene>
    <name evidence="8" type="ORF">SAMN02745355_0180</name>
</gene>
<evidence type="ECO:0000313" key="8">
    <source>
        <dbReference type="EMBL" id="SMD30307.1"/>
    </source>
</evidence>
<comment type="caution">
    <text evidence="8">The sequence shown here is derived from an EMBL/GenBank/DDBJ whole genome shotgun (WGS) entry which is preliminary data.</text>
</comment>
<dbReference type="RefSeq" id="WP_084272338.1">
    <property type="nucleotide sequence ID" value="NZ_FWYE01000001.1"/>
</dbReference>